<dbReference type="RefSeq" id="WP_382415121.1">
    <property type="nucleotide sequence ID" value="NZ_AP031500.1"/>
</dbReference>
<organism evidence="13 14">
    <name type="scientific">Gilvimarinus japonicus</name>
    <dbReference type="NCBI Taxonomy" id="1796469"/>
    <lineage>
        <taxon>Bacteria</taxon>
        <taxon>Pseudomonadati</taxon>
        <taxon>Pseudomonadota</taxon>
        <taxon>Gammaproteobacteria</taxon>
        <taxon>Cellvibrionales</taxon>
        <taxon>Cellvibrionaceae</taxon>
        <taxon>Gilvimarinus</taxon>
    </lineage>
</organism>
<keyword evidence="11" id="KW-1208">Phospholipid metabolism</keyword>
<evidence type="ECO:0000256" key="1">
    <source>
        <dbReference type="ARBA" id="ARBA00001946"/>
    </source>
</evidence>
<dbReference type="EMBL" id="JBHRTL010000006">
    <property type="protein sequence ID" value="MFC3154713.1"/>
    <property type="molecule type" value="Genomic_DNA"/>
</dbReference>
<dbReference type="InterPro" id="IPR016064">
    <property type="entry name" value="NAD/diacylglycerol_kinase_sf"/>
</dbReference>
<gene>
    <name evidence="13" type="primary">yegS</name>
    <name evidence="13" type="ORF">ACFOEB_05810</name>
</gene>
<sequence>MHPIRVIVNGKKAGLEAFREAVFNARKKAPIEIRVTWEQGDLARLVREACAEDVRRLVIAGGDGTVNEMANALMALPIKQRLPFAIIPMGTANDFATAANIPGNYAHALSLAQTGAPSDIDVIQANQRYFINVASGGFGAQVTASTPTALKNCLGGGAYTLSGLVQALRFTPHKGRIKYAENEWHDEIIVSAVCNGTQAGGGQVLAEHAKINDGLLNTVAIRRFPAEAFTQVLKELQQPASDNQYVKAFTCEWIEWQSQVPMPINLDGEPIESRDIRFSVCPAAVQVVLPPQCPLLKL</sequence>
<dbReference type="InterPro" id="IPR045540">
    <property type="entry name" value="YegS/DAGK_C"/>
</dbReference>
<reference evidence="14" key="1">
    <citation type="journal article" date="2019" name="Int. J. Syst. Evol. Microbiol.">
        <title>The Global Catalogue of Microorganisms (GCM) 10K type strain sequencing project: providing services to taxonomists for standard genome sequencing and annotation.</title>
        <authorList>
            <consortium name="The Broad Institute Genomics Platform"/>
            <consortium name="The Broad Institute Genome Sequencing Center for Infectious Disease"/>
            <person name="Wu L."/>
            <person name="Ma J."/>
        </authorList>
    </citation>
    <scope>NUCLEOTIDE SEQUENCE [LARGE SCALE GENOMIC DNA]</scope>
    <source>
        <strain evidence="14">KCTC 52141</strain>
    </source>
</reference>
<dbReference type="NCBIfam" id="TIGR00147">
    <property type="entry name" value="YegS/Rv2252/BmrU family lipid kinase"/>
    <property type="match status" value="1"/>
</dbReference>
<keyword evidence="5" id="KW-0547">Nucleotide-binding</keyword>
<name>A0ABV7HLG9_9GAMM</name>
<dbReference type="Proteomes" id="UP001595548">
    <property type="component" value="Unassembled WGS sequence"/>
</dbReference>
<keyword evidence="2" id="KW-0444">Lipid biosynthesis</keyword>
<dbReference type="Pfam" id="PF00781">
    <property type="entry name" value="DAGK_cat"/>
    <property type="match status" value="1"/>
</dbReference>
<evidence type="ECO:0000256" key="10">
    <source>
        <dbReference type="ARBA" id="ARBA00023209"/>
    </source>
</evidence>
<dbReference type="InterPro" id="IPR001206">
    <property type="entry name" value="Diacylglycerol_kinase_cat_dom"/>
</dbReference>
<keyword evidence="8" id="KW-0460">Magnesium</keyword>
<dbReference type="Gene3D" id="2.60.200.40">
    <property type="match status" value="1"/>
</dbReference>
<proteinExistence type="predicted"/>
<dbReference type="PANTHER" id="PTHR12358">
    <property type="entry name" value="SPHINGOSINE KINASE"/>
    <property type="match status" value="1"/>
</dbReference>
<keyword evidence="4" id="KW-0479">Metal-binding</keyword>
<accession>A0ABV7HLG9</accession>
<comment type="caution">
    <text evidence="13">The sequence shown here is derived from an EMBL/GenBank/DDBJ whole genome shotgun (WGS) entry which is preliminary data.</text>
</comment>
<keyword evidence="9" id="KW-0443">Lipid metabolism</keyword>
<evidence type="ECO:0000259" key="12">
    <source>
        <dbReference type="PROSITE" id="PS50146"/>
    </source>
</evidence>
<evidence type="ECO:0000256" key="5">
    <source>
        <dbReference type="ARBA" id="ARBA00022741"/>
    </source>
</evidence>
<keyword evidence="6 13" id="KW-0418">Kinase</keyword>
<dbReference type="NCBIfam" id="NF009602">
    <property type="entry name" value="PRK13054.1"/>
    <property type="match status" value="1"/>
</dbReference>
<dbReference type="GO" id="GO:0016301">
    <property type="term" value="F:kinase activity"/>
    <property type="evidence" value="ECO:0007669"/>
    <property type="project" value="UniProtKB-KW"/>
</dbReference>
<comment type="cofactor">
    <cofactor evidence="1">
        <name>Mg(2+)</name>
        <dbReference type="ChEBI" id="CHEBI:18420"/>
    </cofactor>
</comment>
<dbReference type="Gene3D" id="3.40.50.10330">
    <property type="entry name" value="Probable inorganic polyphosphate/atp-NAD kinase, domain 1"/>
    <property type="match status" value="1"/>
</dbReference>
<evidence type="ECO:0000256" key="4">
    <source>
        <dbReference type="ARBA" id="ARBA00022723"/>
    </source>
</evidence>
<dbReference type="EC" id="2.7.1.-" evidence="13"/>
<evidence type="ECO:0000256" key="7">
    <source>
        <dbReference type="ARBA" id="ARBA00022840"/>
    </source>
</evidence>
<evidence type="ECO:0000256" key="2">
    <source>
        <dbReference type="ARBA" id="ARBA00022516"/>
    </source>
</evidence>
<evidence type="ECO:0000256" key="6">
    <source>
        <dbReference type="ARBA" id="ARBA00022777"/>
    </source>
</evidence>
<dbReference type="InterPro" id="IPR005218">
    <property type="entry name" value="Diacylglycerol/lipid_kinase"/>
</dbReference>
<evidence type="ECO:0000256" key="3">
    <source>
        <dbReference type="ARBA" id="ARBA00022679"/>
    </source>
</evidence>
<dbReference type="PANTHER" id="PTHR12358:SF106">
    <property type="entry name" value="LIPID KINASE YEGS"/>
    <property type="match status" value="1"/>
</dbReference>
<dbReference type="InterPro" id="IPR017438">
    <property type="entry name" value="ATP-NAD_kinase_N"/>
</dbReference>
<protein>
    <submittedName>
        <fullName evidence="13">Lipid kinase YegS</fullName>
        <ecNumber evidence="13">2.7.1.-</ecNumber>
    </submittedName>
</protein>
<keyword evidence="7" id="KW-0067">ATP-binding</keyword>
<keyword evidence="3 13" id="KW-0808">Transferase</keyword>
<dbReference type="InterPro" id="IPR050187">
    <property type="entry name" value="Lipid_Phosphate_FormReg"/>
</dbReference>
<evidence type="ECO:0000256" key="8">
    <source>
        <dbReference type="ARBA" id="ARBA00022842"/>
    </source>
</evidence>
<evidence type="ECO:0000313" key="14">
    <source>
        <dbReference type="Proteomes" id="UP001595548"/>
    </source>
</evidence>
<evidence type="ECO:0000256" key="9">
    <source>
        <dbReference type="ARBA" id="ARBA00023098"/>
    </source>
</evidence>
<evidence type="ECO:0000313" key="13">
    <source>
        <dbReference type="EMBL" id="MFC3154713.1"/>
    </source>
</evidence>
<dbReference type="PROSITE" id="PS50146">
    <property type="entry name" value="DAGK"/>
    <property type="match status" value="1"/>
</dbReference>
<dbReference type="Pfam" id="PF19279">
    <property type="entry name" value="YegS_C"/>
    <property type="match status" value="1"/>
</dbReference>
<feature type="domain" description="DAGKc" evidence="12">
    <location>
        <begin position="1"/>
        <end position="129"/>
    </location>
</feature>
<evidence type="ECO:0000256" key="11">
    <source>
        <dbReference type="ARBA" id="ARBA00023264"/>
    </source>
</evidence>
<keyword evidence="14" id="KW-1185">Reference proteome</keyword>
<keyword evidence="10" id="KW-0594">Phospholipid biosynthesis</keyword>
<dbReference type="SUPFAM" id="SSF111331">
    <property type="entry name" value="NAD kinase/diacylglycerol kinase-like"/>
    <property type="match status" value="1"/>
</dbReference>
<dbReference type="SMART" id="SM00046">
    <property type="entry name" value="DAGKc"/>
    <property type="match status" value="1"/>
</dbReference>